<evidence type="ECO:0000313" key="1">
    <source>
        <dbReference type="EMBL" id="MBX46233.1"/>
    </source>
</evidence>
<dbReference type="AlphaFoldDB" id="A0A2P2NUX5"/>
<reference evidence="1" key="1">
    <citation type="submission" date="2018-02" db="EMBL/GenBank/DDBJ databases">
        <title>Rhizophora mucronata_Transcriptome.</title>
        <authorList>
            <person name="Meera S.P."/>
            <person name="Sreeshan A."/>
            <person name="Augustine A."/>
        </authorList>
    </citation>
    <scope>NUCLEOTIDE SEQUENCE</scope>
    <source>
        <tissue evidence="1">Leaf</tissue>
    </source>
</reference>
<accession>A0A2P2NUX5</accession>
<name>A0A2P2NUX5_RHIMU</name>
<sequence length="34" mass="3996">MPWILRIAVAVRNRRVVVVTRSMIRGLNQMCRLS</sequence>
<proteinExistence type="predicted"/>
<organism evidence="1">
    <name type="scientific">Rhizophora mucronata</name>
    <name type="common">Asiatic mangrove</name>
    <dbReference type="NCBI Taxonomy" id="61149"/>
    <lineage>
        <taxon>Eukaryota</taxon>
        <taxon>Viridiplantae</taxon>
        <taxon>Streptophyta</taxon>
        <taxon>Embryophyta</taxon>
        <taxon>Tracheophyta</taxon>
        <taxon>Spermatophyta</taxon>
        <taxon>Magnoliopsida</taxon>
        <taxon>eudicotyledons</taxon>
        <taxon>Gunneridae</taxon>
        <taxon>Pentapetalae</taxon>
        <taxon>rosids</taxon>
        <taxon>fabids</taxon>
        <taxon>Malpighiales</taxon>
        <taxon>Rhizophoraceae</taxon>
        <taxon>Rhizophora</taxon>
    </lineage>
</organism>
<protein>
    <submittedName>
        <fullName evidence="1">Uncharacterized protein</fullName>
    </submittedName>
</protein>
<dbReference type="EMBL" id="GGEC01065749">
    <property type="protein sequence ID" value="MBX46233.1"/>
    <property type="molecule type" value="Transcribed_RNA"/>
</dbReference>